<reference evidence="1" key="1">
    <citation type="submission" date="2020-04" db="EMBL/GenBank/DDBJ databases">
        <title>A chromosome-scale assembly and high-density genetic map of the yellow drum (Nibea albiflora) genome.</title>
        <authorList>
            <person name="Xu D."/>
            <person name="Zhang W."/>
            <person name="Chen R."/>
            <person name="Tan P."/>
            <person name="Wang L."/>
            <person name="Song H."/>
            <person name="Tian L."/>
            <person name="Zhu Q."/>
            <person name="Wang B."/>
        </authorList>
    </citation>
    <scope>NUCLEOTIDE SEQUENCE</scope>
    <source>
        <strain evidence="1">ZJHYS-2018</strain>
    </source>
</reference>
<gene>
    <name evidence="1" type="ORF">GBF38_002766</name>
</gene>
<accession>A0ACB7EE29</accession>
<sequence length="128" mass="14327">MFGCPCFPQWGHTLELEGCVGTFCQLVSLTFDLLLVKPETWRLKLQSLWTHRSDGWQRACLILHCSPALAPDSSPSQSVLDGREVLALEASWFPSGTFERGQQTRSKRSVTDPRAGSLTSSEPRVHIR</sequence>
<dbReference type="EMBL" id="CM024797">
    <property type="protein sequence ID" value="KAG8000382.1"/>
    <property type="molecule type" value="Genomic_DNA"/>
</dbReference>
<evidence type="ECO:0000313" key="2">
    <source>
        <dbReference type="Proteomes" id="UP000805704"/>
    </source>
</evidence>
<organism evidence="1 2">
    <name type="scientific">Nibea albiflora</name>
    <name type="common">Yellow drum</name>
    <name type="synonym">Corvina albiflora</name>
    <dbReference type="NCBI Taxonomy" id="240163"/>
    <lineage>
        <taxon>Eukaryota</taxon>
        <taxon>Metazoa</taxon>
        <taxon>Chordata</taxon>
        <taxon>Craniata</taxon>
        <taxon>Vertebrata</taxon>
        <taxon>Euteleostomi</taxon>
        <taxon>Actinopterygii</taxon>
        <taxon>Neopterygii</taxon>
        <taxon>Teleostei</taxon>
        <taxon>Neoteleostei</taxon>
        <taxon>Acanthomorphata</taxon>
        <taxon>Eupercaria</taxon>
        <taxon>Sciaenidae</taxon>
        <taxon>Nibea</taxon>
    </lineage>
</organism>
<dbReference type="Proteomes" id="UP000805704">
    <property type="component" value="Chromosome 9"/>
</dbReference>
<name>A0ACB7EE29_NIBAL</name>
<evidence type="ECO:0000313" key="1">
    <source>
        <dbReference type="EMBL" id="KAG8000382.1"/>
    </source>
</evidence>
<proteinExistence type="predicted"/>
<comment type="caution">
    <text evidence="1">The sequence shown here is derived from an EMBL/GenBank/DDBJ whole genome shotgun (WGS) entry which is preliminary data.</text>
</comment>
<keyword evidence="2" id="KW-1185">Reference proteome</keyword>
<protein>
    <submittedName>
        <fullName evidence="1">Uncharacterized protein</fullName>
    </submittedName>
</protein>